<accession>A0A7W9QBK3</accession>
<dbReference type="Proteomes" id="UP000588098">
    <property type="component" value="Unassembled WGS sequence"/>
</dbReference>
<proteinExistence type="predicted"/>
<feature type="region of interest" description="Disordered" evidence="1">
    <location>
        <begin position="172"/>
        <end position="218"/>
    </location>
</feature>
<dbReference type="RefSeq" id="WP_184573995.1">
    <property type="nucleotide sequence ID" value="NZ_JACHJL010000010.1"/>
</dbReference>
<evidence type="ECO:0000313" key="3">
    <source>
        <dbReference type="Proteomes" id="UP000588098"/>
    </source>
</evidence>
<sequence length="218" mass="23959">MSDQRDMRISMSHSQYVLYGAHAEPVELTAEDLTGGNGLVSVNSAGTYISVMTGTSWGNVDLTIQVTKEEPAQHVDGWNEIVDVSMHVPLGELNIGDVTADCIEELCLPTGNEPRWWRVRVHARGRDAAAEEGDMWAEEGDTVLEQHLLQLWPAPPAPEVRHKLTDEVGANVRNPDLDQHTPAKAAKAQAAPPEQPRSYPLPHHTVTTSLHTHDSCEQ</sequence>
<dbReference type="AlphaFoldDB" id="A0A7W9QBK3"/>
<protein>
    <submittedName>
        <fullName evidence="2">Uncharacterized protein</fullName>
    </submittedName>
</protein>
<evidence type="ECO:0000313" key="2">
    <source>
        <dbReference type="EMBL" id="MBB5937225.1"/>
    </source>
</evidence>
<feature type="compositionally biased region" description="Low complexity" evidence="1">
    <location>
        <begin position="182"/>
        <end position="192"/>
    </location>
</feature>
<gene>
    <name evidence="2" type="ORF">FHS42_004304</name>
</gene>
<keyword evidence="3" id="KW-1185">Reference proteome</keyword>
<dbReference type="EMBL" id="JACHJL010000010">
    <property type="protein sequence ID" value="MBB5937225.1"/>
    <property type="molecule type" value="Genomic_DNA"/>
</dbReference>
<comment type="caution">
    <text evidence="2">The sequence shown here is derived from an EMBL/GenBank/DDBJ whole genome shotgun (WGS) entry which is preliminary data.</text>
</comment>
<organism evidence="2 3">
    <name type="scientific">Streptomyces zagrosensis</name>
    <dbReference type="NCBI Taxonomy" id="1042984"/>
    <lineage>
        <taxon>Bacteria</taxon>
        <taxon>Bacillati</taxon>
        <taxon>Actinomycetota</taxon>
        <taxon>Actinomycetes</taxon>
        <taxon>Kitasatosporales</taxon>
        <taxon>Streptomycetaceae</taxon>
        <taxon>Streptomyces</taxon>
    </lineage>
</organism>
<name>A0A7W9QBK3_9ACTN</name>
<evidence type="ECO:0000256" key="1">
    <source>
        <dbReference type="SAM" id="MobiDB-lite"/>
    </source>
</evidence>
<reference evidence="2 3" key="1">
    <citation type="submission" date="2020-08" db="EMBL/GenBank/DDBJ databases">
        <title>Genomic Encyclopedia of Type Strains, Phase III (KMG-III): the genomes of soil and plant-associated and newly described type strains.</title>
        <authorList>
            <person name="Whitman W."/>
        </authorList>
    </citation>
    <scope>NUCLEOTIDE SEQUENCE [LARGE SCALE GENOMIC DNA]</scope>
    <source>
        <strain evidence="2 3">CECT 8305</strain>
    </source>
</reference>